<accession>A0A6V8LYI2</accession>
<dbReference type="EMBL" id="BLTE01000011">
    <property type="protein sequence ID" value="GFK94707.1"/>
    <property type="molecule type" value="Genomic_DNA"/>
</dbReference>
<comment type="caution">
    <text evidence="2">The sequence shown here is derived from an EMBL/GenBank/DDBJ whole genome shotgun (WGS) entry which is preliminary data.</text>
</comment>
<keyword evidence="1" id="KW-0732">Signal</keyword>
<reference evidence="2 3" key="1">
    <citation type="submission" date="2020-04" db="EMBL/GenBank/DDBJ databases">
        <authorList>
            <consortium name="Desulfovibrio sp. FSS-1 genome sequencing consortium"/>
            <person name="Shimoshige H."/>
            <person name="Kobayashi H."/>
            <person name="Maekawa T."/>
        </authorList>
    </citation>
    <scope>NUCLEOTIDE SEQUENCE [LARGE SCALE GENOMIC DNA]</scope>
    <source>
        <strain evidence="2 3">SIID29052-01</strain>
    </source>
</reference>
<protein>
    <submittedName>
        <fullName evidence="2">Uncharacterized protein</fullName>
    </submittedName>
</protein>
<gene>
    <name evidence="2" type="ORF">NNJEOMEG_02554</name>
</gene>
<sequence>MLHRRPVPAALLALLLFALALPAFAAQKTPKPKEQAAPDPNAQSLAEFFKDEAVTAPKALDFKIEAGYADIRAETPEASGRYFLAGQALAGVAPDIYRLDLTFKHKLQRDIIDLAPEYFFTQVKTYYFWYNGGNKIVFKLGNGKKAFPISKKELTEIKVKSLETYTIEKTKLPMDLVIQDGNTRIYLQIKFI</sequence>
<dbReference type="AlphaFoldDB" id="A0A6V8LYI2"/>
<feature type="signal peptide" evidence="1">
    <location>
        <begin position="1"/>
        <end position="25"/>
    </location>
</feature>
<feature type="chain" id="PRO_5028955954" evidence="1">
    <location>
        <begin position="26"/>
        <end position="192"/>
    </location>
</feature>
<name>A0A6V8LYI2_9BACT</name>
<proteinExistence type="predicted"/>
<keyword evidence="3" id="KW-1185">Reference proteome</keyword>
<reference evidence="2 3" key="2">
    <citation type="submission" date="2020-05" db="EMBL/GenBank/DDBJ databases">
        <title>Draft genome sequence of Desulfovibrio sp. strainFSS-1.</title>
        <authorList>
            <person name="Shimoshige H."/>
            <person name="Kobayashi H."/>
            <person name="Maekawa T."/>
        </authorList>
    </citation>
    <scope>NUCLEOTIDE SEQUENCE [LARGE SCALE GENOMIC DNA]</scope>
    <source>
        <strain evidence="2 3">SIID29052-01</strain>
    </source>
</reference>
<evidence type="ECO:0000313" key="3">
    <source>
        <dbReference type="Proteomes" id="UP000494245"/>
    </source>
</evidence>
<dbReference type="Proteomes" id="UP000494245">
    <property type="component" value="Unassembled WGS sequence"/>
</dbReference>
<organism evidence="2 3">
    <name type="scientific">Fundidesulfovibrio magnetotacticus</name>
    <dbReference type="NCBI Taxonomy" id="2730080"/>
    <lineage>
        <taxon>Bacteria</taxon>
        <taxon>Pseudomonadati</taxon>
        <taxon>Thermodesulfobacteriota</taxon>
        <taxon>Desulfovibrionia</taxon>
        <taxon>Desulfovibrionales</taxon>
        <taxon>Desulfovibrionaceae</taxon>
        <taxon>Fundidesulfovibrio</taxon>
    </lineage>
</organism>
<dbReference type="RefSeq" id="WP_173085031.1">
    <property type="nucleotide sequence ID" value="NZ_BLTE01000011.1"/>
</dbReference>
<evidence type="ECO:0000256" key="1">
    <source>
        <dbReference type="SAM" id="SignalP"/>
    </source>
</evidence>
<evidence type="ECO:0000313" key="2">
    <source>
        <dbReference type="EMBL" id="GFK94707.1"/>
    </source>
</evidence>